<protein>
    <recommendedName>
        <fullName evidence="1">Sugar fermentation stimulation protein homolog</fullName>
    </recommendedName>
</protein>
<evidence type="ECO:0000259" key="3">
    <source>
        <dbReference type="Pfam" id="PF17746"/>
    </source>
</evidence>
<dbReference type="HAMAP" id="MF_00095">
    <property type="entry name" value="SfsA"/>
    <property type="match status" value="1"/>
</dbReference>
<evidence type="ECO:0000313" key="5">
    <source>
        <dbReference type="Proteomes" id="UP000610862"/>
    </source>
</evidence>
<dbReference type="RefSeq" id="WP_187525313.1">
    <property type="nucleotide sequence ID" value="NZ_JACRTA010000002.1"/>
</dbReference>
<dbReference type="PANTHER" id="PTHR30545">
    <property type="entry name" value="SUGAR FERMENTATION STIMULATION PROTEIN A"/>
    <property type="match status" value="1"/>
</dbReference>
<dbReference type="CDD" id="cd22359">
    <property type="entry name" value="SfsA-like_bacterial"/>
    <property type="match status" value="1"/>
</dbReference>
<dbReference type="InterPro" id="IPR040452">
    <property type="entry name" value="SfsA_C"/>
</dbReference>
<feature type="domain" description="SfsA N-terminal OB" evidence="3">
    <location>
        <begin position="12"/>
        <end position="73"/>
    </location>
</feature>
<proteinExistence type="inferred from homology"/>
<evidence type="ECO:0000259" key="2">
    <source>
        <dbReference type="Pfam" id="PF03749"/>
    </source>
</evidence>
<dbReference type="Proteomes" id="UP000610862">
    <property type="component" value="Unassembled WGS sequence"/>
</dbReference>
<dbReference type="Pfam" id="PF03749">
    <property type="entry name" value="SfsA"/>
    <property type="match status" value="1"/>
</dbReference>
<dbReference type="AlphaFoldDB" id="A0A926EB04"/>
<comment type="caution">
    <text evidence="4">The sequence shown here is derived from an EMBL/GenBank/DDBJ whole genome shotgun (WGS) entry which is preliminary data.</text>
</comment>
<dbReference type="InterPro" id="IPR005224">
    <property type="entry name" value="SfsA"/>
</dbReference>
<dbReference type="NCBIfam" id="TIGR00230">
    <property type="entry name" value="sfsA"/>
    <property type="match status" value="1"/>
</dbReference>
<name>A0A926EB04_9FIRM</name>
<dbReference type="EMBL" id="JACRTA010000002">
    <property type="protein sequence ID" value="MBC8568482.1"/>
    <property type="molecule type" value="Genomic_DNA"/>
</dbReference>
<feature type="domain" description="Sugar fermentation stimulation protein C-terminal" evidence="2">
    <location>
        <begin position="86"/>
        <end position="222"/>
    </location>
</feature>
<dbReference type="Pfam" id="PF17746">
    <property type="entry name" value="SfsA_N"/>
    <property type="match status" value="1"/>
</dbReference>
<gene>
    <name evidence="1 4" type="primary">sfsA</name>
    <name evidence="4" type="ORF">H8692_06905</name>
</gene>
<evidence type="ECO:0000313" key="4">
    <source>
        <dbReference type="EMBL" id="MBC8568482.1"/>
    </source>
</evidence>
<dbReference type="InterPro" id="IPR041465">
    <property type="entry name" value="SfsA_N"/>
</dbReference>
<accession>A0A926EB04</accession>
<dbReference type="PANTHER" id="PTHR30545:SF2">
    <property type="entry name" value="SUGAR FERMENTATION STIMULATION PROTEIN A"/>
    <property type="match status" value="1"/>
</dbReference>
<evidence type="ECO:0000256" key="1">
    <source>
        <dbReference type="HAMAP-Rule" id="MF_00095"/>
    </source>
</evidence>
<dbReference type="Gene3D" id="3.40.1350.60">
    <property type="match status" value="1"/>
</dbReference>
<dbReference type="GO" id="GO:0003677">
    <property type="term" value="F:DNA binding"/>
    <property type="evidence" value="ECO:0007669"/>
    <property type="project" value="InterPro"/>
</dbReference>
<comment type="similarity">
    <text evidence="1">Belongs to the SfsA family.</text>
</comment>
<dbReference type="Gene3D" id="2.40.50.580">
    <property type="match status" value="1"/>
</dbReference>
<reference evidence="4" key="1">
    <citation type="submission" date="2020-08" db="EMBL/GenBank/DDBJ databases">
        <title>Genome public.</title>
        <authorList>
            <person name="Liu C."/>
            <person name="Sun Q."/>
        </authorList>
    </citation>
    <scope>NUCLEOTIDE SEQUENCE</scope>
    <source>
        <strain evidence="4">NSJ-24</strain>
    </source>
</reference>
<keyword evidence="5" id="KW-1185">Reference proteome</keyword>
<organism evidence="4 5">
    <name type="scientific">Lentihominibacter hominis</name>
    <dbReference type="NCBI Taxonomy" id="2763645"/>
    <lineage>
        <taxon>Bacteria</taxon>
        <taxon>Bacillati</taxon>
        <taxon>Bacillota</taxon>
        <taxon>Clostridia</taxon>
        <taxon>Peptostreptococcales</taxon>
        <taxon>Anaerovoracaceae</taxon>
        <taxon>Lentihominibacter</taxon>
    </lineage>
</organism>
<sequence>MKYEKVCCGKFIKRHNRFLADVEMSGRIFKVHVKNTGRCRELLVPGAEVFLEDFDAKMGTRKLRYSLIGVRKNISKYSVIVNMDSQAPNKVVREALESGRLVLPSMDKTEYVKGEYSYGNSRLDFYVKDSKGRKALVEVKGVTLENNGVAMFPDAPTQRGVKHIKELIKAADDGYRSYVIFVIQMKGVDMFIPNDKTHEDFGQVLRLADTAGVRILAYDCVTGEDFLWLDEPVAVKL</sequence>